<gene>
    <name evidence="14" type="ORF">J4573_01415</name>
</gene>
<dbReference type="PROSITE" id="PS50109">
    <property type="entry name" value="HIS_KIN"/>
    <property type="match status" value="1"/>
</dbReference>
<comment type="catalytic activity">
    <reaction evidence="1">
        <text>ATP + protein L-histidine = ADP + protein N-phospho-L-histidine.</text>
        <dbReference type="EC" id="2.7.13.3"/>
    </reaction>
</comment>
<evidence type="ECO:0000259" key="12">
    <source>
        <dbReference type="PROSITE" id="PS50109"/>
    </source>
</evidence>
<dbReference type="InterPro" id="IPR036890">
    <property type="entry name" value="HATPase_C_sf"/>
</dbReference>
<dbReference type="InterPro" id="IPR004358">
    <property type="entry name" value="Sig_transdc_His_kin-like_C"/>
</dbReference>
<evidence type="ECO:0000259" key="13">
    <source>
        <dbReference type="PROSITE" id="PS50885"/>
    </source>
</evidence>
<evidence type="ECO:0000256" key="9">
    <source>
        <dbReference type="ARBA" id="ARBA00023012"/>
    </source>
</evidence>
<accession>A0A939P620</accession>
<keyword evidence="10 11" id="KW-0472">Membrane</keyword>
<evidence type="ECO:0000256" key="8">
    <source>
        <dbReference type="ARBA" id="ARBA00022989"/>
    </source>
</evidence>
<feature type="transmembrane region" description="Helical" evidence="11">
    <location>
        <begin position="163"/>
        <end position="187"/>
    </location>
</feature>
<reference evidence="14" key="1">
    <citation type="submission" date="2021-03" db="EMBL/GenBank/DDBJ databases">
        <authorList>
            <person name="Kanchanasin P."/>
            <person name="Saeng-In P."/>
            <person name="Phongsopitanun W."/>
            <person name="Yuki M."/>
            <person name="Kudo T."/>
            <person name="Ohkuma M."/>
            <person name="Tanasupawat S."/>
        </authorList>
    </citation>
    <scope>NUCLEOTIDE SEQUENCE</scope>
    <source>
        <strain evidence="14">GKU 128</strain>
    </source>
</reference>
<feature type="transmembrane region" description="Helical" evidence="11">
    <location>
        <begin position="21"/>
        <end position="42"/>
    </location>
</feature>
<comment type="subcellular location">
    <subcellularLocation>
        <location evidence="2">Cell membrane</location>
    </subcellularLocation>
</comment>
<dbReference type="Proteomes" id="UP000669179">
    <property type="component" value="Unassembled WGS sequence"/>
</dbReference>
<evidence type="ECO:0000256" key="4">
    <source>
        <dbReference type="ARBA" id="ARBA00022553"/>
    </source>
</evidence>
<keyword evidence="4" id="KW-0597">Phosphoprotein</keyword>
<evidence type="ECO:0000256" key="7">
    <source>
        <dbReference type="ARBA" id="ARBA00022777"/>
    </source>
</evidence>
<dbReference type="Pfam" id="PF00672">
    <property type="entry name" value="HAMP"/>
    <property type="match status" value="1"/>
</dbReference>
<dbReference type="CDD" id="cd00075">
    <property type="entry name" value="HATPase"/>
    <property type="match status" value="1"/>
</dbReference>
<evidence type="ECO:0000256" key="2">
    <source>
        <dbReference type="ARBA" id="ARBA00004236"/>
    </source>
</evidence>
<keyword evidence="8 11" id="KW-1133">Transmembrane helix</keyword>
<dbReference type="InterPro" id="IPR003660">
    <property type="entry name" value="HAMP_dom"/>
</dbReference>
<dbReference type="SMART" id="SM00304">
    <property type="entry name" value="HAMP"/>
    <property type="match status" value="1"/>
</dbReference>
<dbReference type="InterPro" id="IPR036097">
    <property type="entry name" value="HisK_dim/P_sf"/>
</dbReference>
<dbReference type="InterPro" id="IPR003661">
    <property type="entry name" value="HisK_dim/P_dom"/>
</dbReference>
<dbReference type="Gene3D" id="6.10.340.10">
    <property type="match status" value="1"/>
</dbReference>
<dbReference type="SMART" id="SM00388">
    <property type="entry name" value="HisKA"/>
    <property type="match status" value="1"/>
</dbReference>
<dbReference type="AlphaFoldDB" id="A0A939P620"/>
<dbReference type="InterPro" id="IPR003594">
    <property type="entry name" value="HATPase_dom"/>
</dbReference>
<evidence type="ECO:0000313" key="15">
    <source>
        <dbReference type="Proteomes" id="UP000669179"/>
    </source>
</evidence>
<dbReference type="PROSITE" id="PS50885">
    <property type="entry name" value="HAMP"/>
    <property type="match status" value="1"/>
</dbReference>
<evidence type="ECO:0000256" key="10">
    <source>
        <dbReference type="ARBA" id="ARBA00023136"/>
    </source>
</evidence>
<dbReference type="PRINTS" id="PR00344">
    <property type="entry name" value="BCTRLSENSOR"/>
</dbReference>
<protein>
    <recommendedName>
        <fullName evidence="3">histidine kinase</fullName>
        <ecNumber evidence="3">2.7.13.3</ecNumber>
    </recommendedName>
</protein>
<dbReference type="GO" id="GO:0000155">
    <property type="term" value="F:phosphorelay sensor kinase activity"/>
    <property type="evidence" value="ECO:0007669"/>
    <property type="project" value="InterPro"/>
</dbReference>
<dbReference type="SUPFAM" id="SSF55874">
    <property type="entry name" value="ATPase domain of HSP90 chaperone/DNA topoisomerase II/histidine kinase"/>
    <property type="match status" value="1"/>
</dbReference>
<organism evidence="14 15">
    <name type="scientific">Actinomadura barringtoniae</name>
    <dbReference type="NCBI Taxonomy" id="1427535"/>
    <lineage>
        <taxon>Bacteria</taxon>
        <taxon>Bacillati</taxon>
        <taxon>Actinomycetota</taxon>
        <taxon>Actinomycetes</taxon>
        <taxon>Streptosporangiales</taxon>
        <taxon>Thermomonosporaceae</taxon>
        <taxon>Actinomadura</taxon>
    </lineage>
</organism>
<dbReference type="GO" id="GO:0005886">
    <property type="term" value="C:plasma membrane"/>
    <property type="evidence" value="ECO:0007669"/>
    <property type="project" value="UniProtKB-SubCell"/>
</dbReference>
<dbReference type="InterPro" id="IPR050428">
    <property type="entry name" value="TCS_sensor_his_kinase"/>
</dbReference>
<name>A0A939P620_9ACTN</name>
<dbReference type="Gene3D" id="3.30.565.10">
    <property type="entry name" value="Histidine kinase-like ATPase, C-terminal domain"/>
    <property type="match status" value="1"/>
</dbReference>
<dbReference type="Pfam" id="PF00512">
    <property type="entry name" value="HisKA"/>
    <property type="match status" value="1"/>
</dbReference>
<evidence type="ECO:0000256" key="5">
    <source>
        <dbReference type="ARBA" id="ARBA00022679"/>
    </source>
</evidence>
<dbReference type="PANTHER" id="PTHR45436">
    <property type="entry name" value="SENSOR HISTIDINE KINASE YKOH"/>
    <property type="match status" value="1"/>
</dbReference>
<dbReference type="InterPro" id="IPR005467">
    <property type="entry name" value="His_kinase_dom"/>
</dbReference>
<evidence type="ECO:0000313" key="14">
    <source>
        <dbReference type="EMBL" id="MBO2445740.1"/>
    </source>
</evidence>
<dbReference type="RefSeq" id="WP_208253342.1">
    <property type="nucleotide sequence ID" value="NZ_JAGEOJ010000001.1"/>
</dbReference>
<keyword evidence="9" id="KW-0902">Two-component regulatory system</keyword>
<dbReference type="SUPFAM" id="SSF47384">
    <property type="entry name" value="Homodimeric domain of signal transducing histidine kinase"/>
    <property type="match status" value="1"/>
</dbReference>
<keyword evidence="7 14" id="KW-0418">Kinase</keyword>
<evidence type="ECO:0000256" key="1">
    <source>
        <dbReference type="ARBA" id="ARBA00000085"/>
    </source>
</evidence>
<dbReference type="Gene3D" id="1.10.287.130">
    <property type="match status" value="1"/>
</dbReference>
<feature type="domain" description="HAMP" evidence="13">
    <location>
        <begin position="188"/>
        <end position="241"/>
    </location>
</feature>
<dbReference type="CDD" id="cd06225">
    <property type="entry name" value="HAMP"/>
    <property type="match status" value="1"/>
</dbReference>
<comment type="caution">
    <text evidence="14">The sequence shown here is derived from an EMBL/GenBank/DDBJ whole genome shotgun (WGS) entry which is preliminary data.</text>
</comment>
<sequence>MTAHRVRWPPSRWSLRARVTGVAIAVVGCLLIVGVIAFYQAIRRTVYEQLNDRGQQAVAELVDLEESSNPRGAGALHDEVQGFSMLQIVDDTGRVLASSRSLAHSAAITTERPDGDGGLAVTVSVPGVANDIYVVGRRVHDKDGWRTVYAGSPMTEFKQAKGFFLGTLVLGIALILALLGWAVWRAVRRALRPVRVMSAELTAITGGEGERRVTVPDSGDEVAELAESVNVTLRRLEGVVERHRAFVADASHELRSPLTGLRAQLEVALEHPRDEDWPTVARAALADADRLQRIVTDLLMLAKLDAGVQVEREPVDLGELARDEGRRRTRRVPVHVDAEEGVMVVGARAHLIRLLTNLLDNAERHAETGVWITVGRSGGEAVLEVADDGSGIPAEDRELVFKRFHRLAESRKRDTGGSGLGLPISRDIAAAHGGSLVAEPSERGACLVLRLPLLP</sequence>
<proteinExistence type="predicted"/>
<evidence type="ECO:0000256" key="11">
    <source>
        <dbReference type="SAM" id="Phobius"/>
    </source>
</evidence>
<keyword evidence="5" id="KW-0808">Transferase</keyword>
<evidence type="ECO:0000256" key="3">
    <source>
        <dbReference type="ARBA" id="ARBA00012438"/>
    </source>
</evidence>
<dbReference type="EMBL" id="JAGEOJ010000001">
    <property type="protein sequence ID" value="MBO2445740.1"/>
    <property type="molecule type" value="Genomic_DNA"/>
</dbReference>
<dbReference type="PROSITE" id="PS51257">
    <property type="entry name" value="PROKAR_LIPOPROTEIN"/>
    <property type="match status" value="1"/>
</dbReference>
<dbReference type="CDD" id="cd00082">
    <property type="entry name" value="HisKA"/>
    <property type="match status" value="1"/>
</dbReference>
<dbReference type="SUPFAM" id="SSF158472">
    <property type="entry name" value="HAMP domain-like"/>
    <property type="match status" value="1"/>
</dbReference>
<dbReference type="SMART" id="SM00387">
    <property type="entry name" value="HATPase_c"/>
    <property type="match status" value="1"/>
</dbReference>
<evidence type="ECO:0000256" key="6">
    <source>
        <dbReference type="ARBA" id="ARBA00022692"/>
    </source>
</evidence>
<keyword evidence="15" id="KW-1185">Reference proteome</keyword>
<keyword evidence="6 11" id="KW-0812">Transmembrane</keyword>
<feature type="domain" description="Histidine kinase" evidence="12">
    <location>
        <begin position="249"/>
        <end position="455"/>
    </location>
</feature>
<dbReference type="EC" id="2.7.13.3" evidence="3"/>
<dbReference type="PANTHER" id="PTHR45436:SF5">
    <property type="entry name" value="SENSOR HISTIDINE KINASE TRCS"/>
    <property type="match status" value="1"/>
</dbReference>
<dbReference type="Pfam" id="PF02518">
    <property type="entry name" value="HATPase_c"/>
    <property type="match status" value="1"/>
</dbReference>